<evidence type="ECO:0000313" key="2">
    <source>
        <dbReference type="Proteomes" id="UP000050668"/>
    </source>
</evidence>
<accession>A0ABR5K5R3</accession>
<evidence type="ECO:0008006" key="3">
    <source>
        <dbReference type="Google" id="ProtNLM"/>
    </source>
</evidence>
<name>A0ABR5K5R3_9BACI</name>
<sequence>MKIKPPADVTDVFCAKAKRQILNGVNLGSLPKYVASVRQFICPKAERQEQRLTDLHHAGLSTIQNLDAITPGRN</sequence>
<keyword evidence="2" id="KW-1185">Reference proteome</keyword>
<organism evidence="1 2">
    <name type="scientific">Lysinibacillus contaminans</name>
    <dbReference type="NCBI Taxonomy" id="1293441"/>
    <lineage>
        <taxon>Bacteria</taxon>
        <taxon>Bacillati</taxon>
        <taxon>Bacillota</taxon>
        <taxon>Bacilli</taxon>
        <taxon>Bacillales</taxon>
        <taxon>Bacillaceae</taxon>
        <taxon>Lysinibacillus</taxon>
    </lineage>
</organism>
<protein>
    <recommendedName>
        <fullName evidence="3">Integrase</fullName>
    </recommendedName>
</protein>
<proteinExistence type="predicted"/>
<gene>
    <name evidence="1" type="ORF">AEA09_01995</name>
</gene>
<dbReference type="EMBL" id="LGRV01000001">
    <property type="protein sequence ID" value="KOS71777.1"/>
    <property type="molecule type" value="Genomic_DNA"/>
</dbReference>
<evidence type="ECO:0000313" key="1">
    <source>
        <dbReference type="EMBL" id="KOS71777.1"/>
    </source>
</evidence>
<dbReference type="Proteomes" id="UP000050668">
    <property type="component" value="Unassembled WGS sequence"/>
</dbReference>
<reference evidence="2" key="1">
    <citation type="submission" date="2015-07" db="EMBL/GenBank/DDBJ databases">
        <title>Fjat-14205 dsm 2895.</title>
        <authorList>
            <person name="Liu B."/>
            <person name="Wang J."/>
            <person name="Zhu Y."/>
            <person name="Liu G."/>
            <person name="Chen Q."/>
            <person name="Chen Z."/>
            <person name="Lan J."/>
            <person name="Che J."/>
            <person name="Ge C."/>
            <person name="Shi H."/>
            <person name="Pan Z."/>
            <person name="Liu X."/>
        </authorList>
    </citation>
    <scope>NUCLEOTIDE SEQUENCE [LARGE SCALE GENOMIC DNA]</scope>
    <source>
        <strain evidence="2">DSM 25560</strain>
    </source>
</reference>
<comment type="caution">
    <text evidence="1">The sequence shown here is derived from an EMBL/GenBank/DDBJ whole genome shotgun (WGS) entry which is preliminary data.</text>
</comment>